<dbReference type="GO" id="GO:0004382">
    <property type="term" value="F:GDP phosphatase activity"/>
    <property type="evidence" value="ECO:0007669"/>
    <property type="project" value="TreeGrafter"/>
</dbReference>
<keyword evidence="4" id="KW-0547">Nucleotide-binding</keyword>
<dbReference type="GO" id="GO:0006256">
    <property type="term" value="P:UDP catabolic process"/>
    <property type="evidence" value="ECO:0007669"/>
    <property type="project" value="TreeGrafter"/>
</dbReference>
<keyword evidence="2 5" id="KW-0378">Hydrolase</keyword>
<sequence length="633" mass="72993">MRLLPEDKREAILSEVCSYLKKNYVFLVDCNKQILNISGEEEGLYGWLGLNYLKKGFSSSTTIVHNKNNNQDILPSYGVLDMGGASTQIAYDVSQFIKGSLEDEENILSIDLHKINGQKTTYNVYSTTFLGFGMNETRRRYIEALVKKGINYVFKNFDLKNNDKKGINNDNMKKIEIKRENSNTPLSDSLIKEKSDSSSNQVNNEDNSKPIFNEDGLSGEFSIKIDTDTENKYYKLIIDDPCIPVNAKQNEFKPIDMVALGKDYNISNWSIDIKGTGNLDQCLTNIYPLLNKTEPCRKEPCLFNGVHSPVTDFSKMPFYGISEYWYTSHDVHNQGGVYNYNKFYNAAKELCKTNWNTLDINYKNGNYPSIYNEYLLFLSCFRSSWVMTVLHEGIGISKNPNFNKRDNMKFAEFIFDTEIFESLDKNSRLNIKKRNETDNNKDKEELVPFTSINRYKGYEVSWTLGVILNYICSTISESISNVEIDNSGNFSCIVFLFCISIISFMIMITLILYGKYGGQRLQYTEILPIYDNYNSNKFKNRYREVISLDNITSSILDIKPSENFNIMRSYLKINNNNSNTTTTTTTHNHNITNNYLPFRVNSDLQQYLKGKGTHNELKRVNSFTSMKKDHELI</sequence>
<comment type="caution">
    <text evidence="8">The sequence shown here is derived from an EMBL/GenBank/DDBJ whole genome shotgun (WGS) entry which is preliminary data.</text>
</comment>
<dbReference type="OrthoDB" id="6372431at2759"/>
<dbReference type="PANTHER" id="PTHR11782">
    <property type="entry name" value="ADENOSINE/GUANOSINE DIPHOSPHATASE"/>
    <property type="match status" value="1"/>
</dbReference>
<dbReference type="AlphaFoldDB" id="A0A1Y1Z9C9"/>
<evidence type="ECO:0000256" key="6">
    <source>
        <dbReference type="SAM" id="MobiDB-lite"/>
    </source>
</evidence>
<proteinExistence type="inferred from homology"/>
<keyword evidence="4" id="KW-0067">ATP-binding</keyword>
<evidence type="ECO:0000256" key="1">
    <source>
        <dbReference type="ARBA" id="ARBA00009283"/>
    </source>
</evidence>
<dbReference type="PROSITE" id="PS01238">
    <property type="entry name" value="GDA1_CD39_NTPASE"/>
    <property type="match status" value="1"/>
</dbReference>
<keyword evidence="7" id="KW-0812">Transmembrane</keyword>
<feature type="region of interest" description="Disordered" evidence="6">
    <location>
        <begin position="186"/>
        <end position="213"/>
    </location>
</feature>
<evidence type="ECO:0000313" key="9">
    <source>
        <dbReference type="Proteomes" id="UP000193920"/>
    </source>
</evidence>
<dbReference type="EMBL" id="MCOG01000436">
    <property type="protein sequence ID" value="ORY06786.1"/>
    <property type="molecule type" value="Genomic_DNA"/>
</dbReference>
<feature type="binding site" evidence="4">
    <location>
        <begin position="84"/>
        <end position="88"/>
    </location>
    <ligand>
        <name>ATP</name>
        <dbReference type="ChEBI" id="CHEBI:30616"/>
    </ligand>
</feature>
<protein>
    <recommendedName>
        <fullName evidence="10">Nucleoside phosphatase GDA1/CD39</fullName>
    </recommendedName>
</protein>
<evidence type="ECO:0008006" key="10">
    <source>
        <dbReference type="Google" id="ProtNLM"/>
    </source>
</evidence>
<reference evidence="8 9" key="1">
    <citation type="submission" date="2016-08" db="EMBL/GenBank/DDBJ databases">
        <title>A Parts List for Fungal Cellulosomes Revealed by Comparative Genomics.</title>
        <authorList>
            <consortium name="DOE Joint Genome Institute"/>
            <person name="Haitjema C.H."/>
            <person name="Gilmore S.P."/>
            <person name="Henske J.K."/>
            <person name="Solomon K.V."/>
            <person name="De Groot R."/>
            <person name="Kuo A."/>
            <person name="Mondo S.J."/>
            <person name="Salamov A.A."/>
            <person name="Labutti K."/>
            <person name="Zhao Z."/>
            <person name="Chiniquy J."/>
            <person name="Barry K."/>
            <person name="Brewer H.M."/>
            <person name="Purvine S.O."/>
            <person name="Wright A.T."/>
            <person name="Boxma B."/>
            <person name="Van Alen T."/>
            <person name="Hackstein J.H."/>
            <person name="Baker S.E."/>
            <person name="Grigoriev I.V."/>
            <person name="O'Malley M.A."/>
        </authorList>
    </citation>
    <scope>NUCLEOTIDE SEQUENCE [LARGE SCALE GENOMIC DNA]</scope>
    <source>
        <strain evidence="8 9">G1</strain>
    </source>
</reference>
<dbReference type="Pfam" id="PF01150">
    <property type="entry name" value="GDA1_CD39"/>
    <property type="match status" value="2"/>
</dbReference>
<dbReference type="GO" id="GO:0005794">
    <property type="term" value="C:Golgi apparatus"/>
    <property type="evidence" value="ECO:0007669"/>
    <property type="project" value="TreeGrafter"/>
</dbReference>
<evidence type="ECO:0000256" key="2">
    <source>
        <dbReference type="ARBA" id="ARBA00022801"/>
    </source>
</evidence>
<dbReference type="PANTHER" id="PTHR11782:SF121">
    <property type="entry name" value="NUCLEOSIDE-DIPHOSPHATASE MIG-23"/>
    <property type="match status" value="1"/>
</dbReference>
<dbReference type="GO" id="GO:0046036">
    <property type="term" value="P:CTP metabolic process"/>
    <property type="evidence" value="ECO:0007669"/>
    <property type="project" value="TreeGrafter"/>
</dbReference>
<dbReference type="GO" id="GO:0005524">
    <property type="term" value="F:ATP binding"/>
    <property type="evidence" value="ECO:0007669"/>
    <property type="project" value="UniProtKB-KW"/>
</dbReference>
<evidence type="ECO:0000256" key="3">
    <source>
        <dbReference type="PIRSR" id="PIRSR600407-1"/>
    </source>
</evidence>
<comment type="similarity">
    <text evidence="1 5">Belongs to the GDA1/CD39 NTPase family.</text>
</comment>
<keyword evidence="9" id="KW-1185">Reference proteome</keyword>
<dbReference type="Gene3D" id="3.30.420.150">
    <property type="entry name" value="Exopolyphosphatase. Domain 2"/>
    <property type="match status" value="2"/>
</dbReference>
<evidence type="ECO:0000256" key="5">
    <source>
        <dbReference type="RuleBase" id="RU003833"/>
    </source>
</evidence>
<dbReference type="STRING" id="1754190.A0A1Y1Z9C9"/>
<dbReference type="GO" id="GO:0016020">
    <property type="term" value="C:membrane"/>
    <property type="evidence" value="ECO:0007669"/>
    <property type="project" value="TreeGrafter"/>
</dbReference>
<evidence type="ECO:0000313" key="8">
    <source>
        <dbReference type="EMBL" id="ORY06786.1"/>
    </source>
</evidence>
<organism evidence="8 9">
    <name type="scientific">Neocallimastix californiae</name>
    <dbReference type="NCBI Taxonomy" id="1754190"/>
    <lineage>
        <taxon>Eukaryota</taxon>
        <taxon>Fungi</taxon>
        <taxon>Fungi incertae sedis</taxon>
        <taxon>Chytridiomycota</taxon>
        <taxon>Chytridiomycota incertae sedis</taxon>
        <taxon>Neocallimastigomycetes</taxon>
        <taxon>Neocallimastigales</taxon>
        <taxon>Neocallimastigaceae</taxon>
        <taxon>Neocallimastix</taxon>
    </lineage>
</organism>
<feature type="transmembrane region" description="Helical" evidence="7">
    <location>
        <begin position="493"/>
        <end position="513"/>
    </location>
</feature>
<dbReference type="Proteomes" id="UP000193920">
    <property type="component" value="Unassembled WGS sequence"/>
</dbReference>
<name>A0A1Y1Z9C9_9FUNG</name>
<keyword evidence="7" id="KW-1133">Transmembrane helix</keyword>
<dbReference type="Gene3D" id="3.30.420.40">
    <property type="match status" value="1"/>
</dbReference>
<accession>A0A1Y1Z9C9</accession>
<evidence type="ECO:0000256" key="7">
    <source>
        <dbReference type="SAM" id="Phobius"/>
    </source>
</evidence>
<feature type="active site" description="Proton acceptor" evidence="3">
    <location>
        <position position="42"/>
    </location>
</feature>
<dbReference type="GO" id="GO:0045134">
    <property type="term" value="F:UDP phosphatase activity"/>
    <property type="evidence" value="ECO:0007669"/>
    <property type="project" value="TreeGrafter"/>
</dbReference>
<evidence type="ECO:0000256" key="4">
    <source>
        <dbReference type="PIRSR" id="PIRSR600407-2"/>
    </source>
</evidence>
<dbReference type="GO" id="GO:0017111">
    <property type="term" value="F:ribonucleoside triphosphate phosphatase activity"/>
    <property type="evidence" value="ECO:0007669"/>
    <property type="project" value="TreeGrafter"/>
</dbReference>
<gene>
    <name evidence="8" type="ORF">LY90DRAFT_709179</name>
</gene>
<dbReference type="InterPro" id="IPR000407">
    <property type="entry name" value="GDA1_CD39_NTPase"/>
</dbReference>
<keyword evidence="7" id="KW-0472">Membrane</keyword>